<protein>
    <submittedName>
        <fullName evidence="1">Uncharacterized protein</fullName>
    </submittedName>
</protein>
<dbReference type="KEGG" id="ddd:Dda3937_03482"/>
<gene>
    <name evidence="1" type="ordered locus">Dda3937_03482</name>
</gene>
<name>E0SMU2_DICD3</name>
<dbReference type="EMBL" id="CP002038">
    <property type="protein sequence ID" value="ADM98212.1"/>
    <property type="molecule type" value="Genomic_DNA"/>
</dbReference>
<accession>E0SMU2</accession>
<dbReference type="HOGENOM" id="CLU_2408549_0_0_6"/>
<keyword evidence="2" id="KW-1185">Reference proteome</keyword>
<proteinExistence type="predicted"/>
<dbReference type="STRING" id="198628.Dda3937_03482"/>
<evidence type="ECO:0000313" key="2">
    <source>
        <dbReference type="Proteomes" id="UP000006859"/>
    </source>
</evidence>
<dbReference type="Proteomes" id="UP000006859">
    <property type="component" value="Chromosome"/>
</dbReference>
<evidence type="ECO:0000313" key="1">
    <source>
        <dbReference type="EMBL" id="ADM98212.1"/>
    </source>
</evidence>
<sequence>MNSLLSNFVWFFLSSGRYLRGKRFLANRVTMPAIRGDLKQSLPVITISSIYCNRDRYQTWPKIADGIGLSDCLTYTCHLCRMVAYQQTGAAG</sequence>
<reference evidence="1 2" key="1">
    <citation type="journal article" date="2011" name="J. Bacteriol.">
        <title>Genome sequence of the plant-pathogenic bacterium Dickeya dadantii 3937.</title>
        <authorList>
            <person name="Glasner J.D."/>
            <person name="Yang C.H."/>
            <person name="Reverchon S."/>
            <person name="Hugouvieux-Cotte-Pattat N."/>
            <person name="Condemine G."/>
            <person name="Bohin J.P."/>
            <person name="Van Gijsegem F."/>
            <person name="Yang S."/>
            <person name="Franza T."/>
            <person name="Expert D."/>
            <person name="Plunkett G. III"/>
            <person name="San Francisco M.J."/>
            <person name="Charkowski A.O."/>
            <person name="Py B."/>
            <person name="Bell K."/>
            <person name="Rauscher L."/>
            <person name="Rodriguez-Palenzuela P."/>
            <person name="Toussaint A."/>
            <person name="Holeva M.C."/>
            <person name="He S.Y."/>
            <person name="Douet V."/>
            <person name="Boccara M."/>
            <person name="Blanco C."/>
            <person name="Toth I."/>
            <person name="Anderson B.D."/>
            <person name="Biehl B.S."/>
            <person name="Mau B."/>
            <person name="Flynn S.M."/>
            <person name="Barras F."/>
            <person name="Lindeberg M."/>
            <person name="Birch P.R."/>
            <person name="Tsuyumu S."/>
            <person name="Shi X."/>
            <person name="Hibbing M."/>
            <person name="Yap M.N."/>
            <person name="Carpentier M."/>
            <person name="Dassa E."/>
            <person name="Umehara M."/>
            <person name="Kim J.F."/>
            <person name="Rusch M."/>
            <person name="Soni P."/>
            <person name="Mayhew G.F."/>
            <person name="Fouts D.E."/>
            <person name="Gill S.R."/>
            <person name="Blattner F.R."/>
            <person name="Keen N.T."/>
            <person name="Perna N.T."/>
        </authorList>
    </citation>
    <scope>NUCLEOTIDE SEQUENCE [LARGE SCALE GENOMIC DNA]</scope>
    <source>
        <strain evidence="1 2">3937</strain>
    </source>
</reference>
<dbReference type="AlphaFoldDB" id="E0SMU2"/>
<organism evidence="1 2">
    <name type="scientific">Dickeya dadantii (strain 3937)</name>
    <name type="common">Erwinia chrysanthemi (strain 3937)</name>
    <dbReference type="NCBI Taxonomy" id="198628"/>
    <lineage>
        <taxon>Bacteria</taxon>
        <taxon>Pseudomonadati</taxon>
        <taxon>Pseudomonadota</taxon>
        <taxon>Gammaproteobacteria</taxon>
        <taxon>Enterobacterales</taxon>
        <taxon>Pectobacteriaceae</taxon>
        <taxon>Dickeya</taxon>
    </lineage>
</organism>